<dbReference type="InterPro" id="IPR001851">
    <property type="entry name" value="ABC_transp_permease"/>
</dbReference>
<dbReference type="InterPro" id="IPR003593">
    <property type="entry name" value="AAA+_ATPase"/>
</dbReference>
<evidence type="ECO:0000259" key="10">
    <source>
        <dbReference type="PROSITE" id="PS50893"/>
    </source>
</evidence>
<organism evidence="11 12">
    <name type="scientific">Rhizobium grahamii CCGE 502</name>
    <dbReference type="NCBI Taxonomy" id="990285"/>
    <lineage>
        <taxon>Bacteria</taxon>
        <taxon>Pseudomonadati</taxon>
        <taxon>Pseudomonadota</taxon>
        <taxon>Alphaproteobacteria</taxon>
        <taxon>Hyphomicrobiales</taxon>
        <taxon>Rhizobiaceae</taxon>
        <taxon>Rhizobium/Agrobacterium group</taxon>
        <taxon>Rhizobium</taxon>
    </lineage>
</organism>
<dbReference type="PROSITE" id="PS50893">
    <property type="entry name" value="ABC_TRANSPORTER_2"/>
    <property type="match status" value="1"/>
</dbReference>
<dbReference type="GO" id="GO:0016887">
    <property type="term" value="F:ATP hydrolysis activity"/>
    <property type="evidence" value="ECO:0007669"/>
    <property type="project" value="InterPro"/>
</dbReference>
<dbReference type="Pfam" id="PF00005">
    <property type="entry name" value="ABC_tran"/>
    <property type="match status" value="1"/>
</dbReference>
<evidence type="ECO:0000256" key="8">
    <source>
        <dbReference type="SAM" id="MobiDB-lite"/>
    </source>
</evidence>
<feature type="transmembrane region" description="Helical" evidence="9">
    <location>
        <begin position="579"/>
        <end position="602"/>
    </location>
</feature>
<evidence type="ECO:0000256" key="1">
    <source>
        <dbReference type="ARBA" id="ARBA00004651"/>
    </source>
</evidence>
<comment type="subcellular location">
    <subcellularLocation>
        <location evidence="1">Cell membrane</location>
        <topology evidence="1">Multi-pass membrane protein</topology>
    </subcellularLocation>
</comment>
<dbReference type="STRING" id="990285.RGCCGE502_21060"/>
<dbReference type="PANTHER" id="PTHR43790:SF8">
    <property type="entry name" value="SUGAR ABC TRANSPORTER ATP-BINDING PROTEIN"/>
    <property type="match status" value="1"/>
</dbReference>
<evidence type="ECO:0000256" key="6">
    <source>
        <dbReference type="ARBA" id="ARBA00022989"/>
    </source>
</evidence>
<feature type="transmembrane region" description="Helical" evidence="9">
    <location>
        <begin position="553"/>
        <end position="572"/>
    </location>
</feature>
<evidence type="ECO:0000256" key="4">
    <source>
        <dbReference type="ARBA" id="ARBA00022741"/>
    </source>
</evidence>
<keyword evidence="5" id="KW-0067">ATP-binding</keyword>
<evidence type="ECO:0000313" key="12">
    <source>
        <dbReference type="Proteomes" id="UP000014411"/>
    </source>
</evidence>
<feature type="transmembrane region" description="Helical" evidence="9">
    <location>
        <begin position="386"/>
        <end position="408"/>
    </location>
</feature>
<dbReference type="eggNOG" id="COG1172">
    <property type="taxonomic scope" value="Bacteria"/>
</dbReference>
<keyword evidence="2" id="KW-1003">Cell membrane</keyword>
<dbReference type="EMBL" id="AEYE02000025">
    <property type="protein sequence ID" value="EPE96398.1"/>
    <property type="molecule type" value="Genomic_DNA"/>
</dbReference>
<name>S3IAV3_9HYPH</name>
<feature type="transmembrane region" description="Helical" evidence="9">
    <location>
        <begin position="452"/>
        <end position="477"/>
    </location>
</feature>
<dbReference type="GO" id="GO:0005524">
    <property type="term" value="F:ATP binding"/>
    <property type="evidence" value="ECO:0007669"/>
    <property type="project" value="UniProtKB-KW"/>
</dbReference>
<feature type="transmembrane region" description="Helical" evidence="9">
    <location>
        <begin position="305"/>
        <end position="327"/>
    </location>
</feature>
<keyword evidence="4" id="KW-0547">Nucleotide-binding</keyword>
<comment type="caution">
    <text evidence="11">The sequence shown here is derived from an EMBL/GenBank/DDBJ whole genome shotgun (WGS) entry which is preliminary data.</text>
</comment>
<dbReference type="InterPro" id="IPR050107">
    <property type="entry name" value="ABC_carbohydrate_import_ATPase"/>
</dbReference>
<evidence type="ECO:0000256" key="9">
    <source>
        <dbReference type="SAM" id="Phobius"/>
    </source>
</evidence>
<dbReference type="eggNOG" id="COG1129">
    <property type="taxonomic scope" value="Bacteria"/>
</dbReference>
<dbReference type="Proteomes" id="UP000014411">
    <property type="component" value="Unassembled WGS sequence"/>
</dbReference>
<accession>S3IAV3</accession>
<feature type="transmembrane region" description="Helical" evidence="9">
    <location>
        <begin position="510"/>
        <end position="533"/>
    </location>
</feature>
<reference evidence="11 12" key="1">
    <citation type="journal article" date="2012" name="J. Bacteriol.">
        <title>Genome sequence of Rhizobium grahamii CCGE502, a broad-host-range symbiont with low nodulation competitiveness in Phaseolus vulgaris.</title>
        <authorList>
            <person name="Althabegoiti M.J."/>
            <person name="Lozano L."/>
            <person name="Torres-Tejerizo G."/>
            <person name="Ormeno-Orrillo E."/>
            <person name="Rogel M.A."/>
            <person name="Gonzalez V."/>
            <person name="Martinez-Romero E."/>
        </authorList>
    </citation>
    <scope>NUCLEOTIDE SEQUENCE [LARGE SCALE GENOMIC DNA]</scope>
    <source>
        <strain evidence="11 12">CCGE 502</strain>
    </source>
</reference>
<dbReference type="GO" id="GO:0022857">
    <property type="term" value="F:transmembrane transporter activity"/>
    <property type="evidence" value="ECO:0007669"/>
    <property type="project" value="InterPro"/>
</dbReference>
<dbReference type="SMART" id="SM00382">
    <property type="entry name" value="AAA"/>
    <property type="match status" value="1"/>
</dbReference>
<dbReference type="Pfam" id="PF02653">
    <property type="entry name" value="BPD_transp_2"/>
    <property type="match status" value="1"/>
</dbReference>
<evidence type="ECO:0000256" key="3">
    <source>
        <dbReference type="ARBA" id="ARBA00022692"/>
    </source>
</evidence>
<keyword evidence="3 9" id="KW-0812">Transmembrane</keyword>
<dbReference type="CDD" id="cd06579">
    <property type="entry name" value="TM_PBP1_transp_AraH_like"/>
    <property type="match status" value="1"/>
</dbReference>
<feature type="transmembrane region" description="Helical" evidence="9">
    <location>
        <begin position="333"/>
        <end position="355"/>
    </location>
</feature>
<feature type="domain" description="ABC transporter" evidence="10">
    <location>
        <begin position="6"/>
        <end position="245"/>
    </location>
</feature>
<dbReference type="InterPro" id="IPR003439">
    <property type="entry name" value="ABC_transporter-like_ATP-bd"/>
</dbReference>
<dbReference type="RefSeq" id="WP_016556170.1">
    <property type="nucleotide sequence ID" value="NZ_AEYE02000025.1"/>
</dbReference>
<evidence type="ECO:0000256" key="2">
    <source>
        <dbReference type="ARBA" id="ARBA00022475"/>
    </source>
</evidence>
<gene>
    <name evidence="11" type="ORF">RGCCGE502_21060</name>
</gene>
<keyword evidence="6 9" id="KW-1133">Transmembrane helix</keyword>
<dbReference type="SUPFAM" id="SSF52540">
    <property type="entry name" value="P-loop containing nucleoside triphosphate hydrolases"/>
    <property type="match status" value="1"/>
</dbReference>
<dbReference type="CDD" id="cd03216">
    <property type="entry name" value="ABC_Carb_Monos_I"/>
    <property type="match status" value="1"/>
</dbReference>
<keyword evidence="7 9" id="KW-0472">Membrane</keyword>
<dbReference type="InterPro" id="IPR027417">
    <property type="entry name" value="P-loop_NTPase"/>
</dbReference>
<feature type="region of interest" description="Disordered" evidence="8">
    <location>
        <begin position="265"/>
        <end position="285"/>
    </location>
</feature>
<evidence type="ECO:0000256" key="7">
    <source>
        <dbReference type="ARBA" id="ARBA00023136"/>
    </source>
</evidence>
<dbReference type="Gene3D" id="3.40.50.300">
    <property type="entry name" value="P-loop containing nucleotide triphosphate hydrolases"/>
    <property type="match status" value="1"/>
</dbReference>
<proteinExistence type="predicted"/>
<dbReference type="AlphaFoldDB" id="S3IAV3"/>
<evidence type="ECO:0000256" key="5">
    <source>
        <dbReference type="ARBA" id="ARBA00022840"/>
    </source>
</evidence>
<evidence type="ECO:0000313" key="11">
    <source>
        <dbReference type="EMBL" id="EPE96398.1"/>
    </source>
</evidence>
<protein>
    <submittedName>
        <fullName evidence="11">Inner-membrane translocator</fullName>
    </submittedName>
</protein>
<dbReference type="GO" id="GO:0005886">
    <property type="term" value="C:plasma membrane"/>
    <property type="evidence" value="ECO:0007669"/>
    <property type="project" value="UniProtKB-SubCell"/>
</dbReference>
<keyword evidence="12" id="KW-1185">Reference proteome</keyword>
<dbReference type="PANTHER" id="PTHR43790">
    <property type="entry name" value="CARBOHYDRATE TRANSPORT ATP-BINDING PROTEIN MG119-RELATED"/>
    <property type="match status" value="1"/>
</dbReference>
<sequence>MAEHLIEFRNIKKRYGSVDALGGVDLYVDKAEVLGLIGDNGAGKSTLIKILAGVVKPTSGEISVRGSPVYGWNAARSREVGIETVFQDQALALQQSIIDNVFMGRELVGMFGWLKAKRQFAEADRLMREIGFTSKAFTPHSIVGQLSGGERQGVAIARAMYKQVDLIVLDEPTTALSLTETAKVFHYVRQVRASGHSIIFIDHSIHHVFDIADRFAVLDRGKIVLETDRSEVKSVQELIGFMEHVAHPATDVQLPRRGSRWASALTDQADKSPPRSPTGEDSEVEKGWRQFSGQWLRRFVFEHRAALGTLAVFLVMMSIFVAANPAVFTTWSIYSSVLTTLPVALFVVVPLVFVVAGGEIDLSFPAVMGFASWAFALLVQAGFDPLIAMVAAILTGLVLGFCIGMLVVYAGLSSLIATLGMNFLLRGLIQIVNEGRSIALVTLGNSLSYKLFSSVILDVPVQILWAVGFVIFATLLYNRHRFGAHVKAVGDNPDSARQMGINVKRVRVRLFVFMGVGAAIGGTFSTMINLTWWPTAGDGYLLPVLTSVFVGGTPAWGGVGTVMGGAIGALTVASIQTGVVAAGLSGFYVQFFYGLIIILSLLGHRWNQIRYR</sequence>
<dbReference type="HOGENOM" id="CLU_446095_0_0_5"/>